<reference evidence="1" key="1">
    <citation type="submission" date="2010-03" db="EMBL/GenBank/DDBJ databases">
        <title>Human testis protein.</title>
        <authorList>
            <person name="Li J.Y."/>
        </authorList>
    </citation>
    <scope>NUCLEOTIDE SEQUENCE</scope>
</reference>
<proteinExistence type="evidence at transcript level"/>
<dbReference type="CTD" id="84692"/>
<dbReference type="PhylomeDB" id="A0A140VJF9"/>
<name>A0A140VJF9_HUMAN</name>
<dbReference type="BioGRID-ORCS" id="84692">
    <property type="hits" value="18 hits in 1143 CRISPR screens"/>
</dbReference>
<dbReference type="InterPro" id="IPR037758">
    <property type="entry name" value="CCDC54"/>
</dbReference>
<dbReference type="GeneID" id="84692"/>
<dbReference type="PANTHER" id="PTHR37880">
    <property type="entry name" value="COILED-COIL DOMAIN-CONTAINING PROTEIN 54"/>
    <property type="match status" value="1"/>
</dbReference>
<dbReference type="OrthoDB" id="9446450at2759"/>
<organism evidence="1">
    <name type="scientific">Homo sapiens</name>
    <name type="common">Human</name>
    <dbReference type="NCBI Taxonomy" id="9606"/>
    <lineage>
        <taxon>Eukaryota</taxon>
        <taxon>Metazoa</taxon>
        <taxon>Chordata</taxon>
        <taxon>Craniata</taxon>
        <taxon>Vertebrata</taxon>
        <taxon>Euteleostomi</taxon>
        <taxon>Mammalia</taxon>
        <taxon>Eutheria</taxon>
        <taxon>Euarchontoglires</taxon>
        <taxon>Primates</taxon>
        <taxon>Haplorrhini</taxon>
        <taxon>Catarrhini</taxon>
        <taxon>Hominidae</taxon>
        <taxon>Homo</taxon>
    </lineage>
</organism>
<evidence type="ECO:0000313" key="1">
    <source>
        <dbReference type="EMBL" id="AEE60946.1"/>
    </source>
</evidence>
<dbReference type="SMR" id="A0A140VJF9"/>
<dbReference type="ExpressionAtlas" id="A0A140VJF9">
    <property type="expression patterns" value="baseline and differential"/>
</dbReference>
<dbReference type="VEuPathDB" id="HostDB:ENSG00000138483"/>
<dbReference type="Antibodypedia" id="46519">
    <property type="antibodies" value="139 antibodies from 16 providers"/>
</dbReference>
<dbReference type="DNASU" id="84692"/>
<dbReference type="OMA" id="QMWTSNL"/>
<protein>
    <submittedName>
        <fullName evidence="1">Testicular tissue protein Li 33</fullName>
    </submittedName>
</protein>
<dbReference type="PANTHER" id="PTHR37880:SF1">
    <property type="entry name" value="COILED-COIL DOMAIN-CONTAINING PROTEIN 54"/>
    <property type="match status" value="1"/>
</dbReference>
<dbReference type="EMBL" id="HM005346">
    <property type="protein sequence ID" value="AEE60946.1"/>
    <property type="molecule type" value="mRNA"/>
</dbReference>
<dbReference type="RefSeq" id="NP_115989.1">
    <property type="nucleotide sequence ID" value="NM_032600.3"/>
</dbReference>
<dbReference type="AlphaFoldDB" id="A0A140VJF9"/>
<dbReference type="KEGG" id="hsa:84692"/>
<dbReference type="DisGeNET" id="84692"/>
<accession>A0A140VJF9</accession>
<sequence length="328" mass="37886">MYTLHTKRVKAAARQMWTSNLSKVRQSLKNVYHKCKIRHQDSTGYPTVTSDDCNQDDDSYDGKMNLPVVLQDVKTAQVELFSQMTDIVHMIPKVQEKTDLYQKQMEVLETRMNVNEDKQCTTTKDILSMKEDIKALKKKVTELEIQNSCSTIHCLEILEGERGKEITELLYKLIQPATLKNTLASTDMEISSAEPEKVPSYPKSTDHLEKKTISPQMKTLKKRNHQNASRSFEKAKPNIYIYPDFSTWIKLTFVHGGKWTFFLSATKLEEFIQWLLSRPTILPEEPQVITQRYCPFTGPILSLTTICLSIFNNIYGFICSLKEEVTRL</sequence>